<evidence type="ECO:0000256" key="4">
    <source>
        <dbReference type="ARBA" id="ARBA00023125"/>
    </source>
</evidence>
<dbReference type="FunFam" id="1.10.10.60:FF:000185">
    <property type="entry name" value="MYB transcription factor"/>
    <property type="match status" value="1"/>
</dbReference>
<feature type="domain" description="Myb-like" evidence="7">
    <location>
        <begin position="62"/>
        <end position="112"/>
    </location>
</feature>
<dbReference type="OrthoDB" id="2143914at2759"/>
<dbReference type="InterPro" id="IPR009057">
    <property type="entry name" value="Homeodomain-like_sf"/>
</dbReference>
<feature type="domain" description="HTH myb-type" evidence="8">
    <location>
        <begin position="9"/>
        <end position="61"/>
    </location>
</feature>
<dbReference type="GO" id="GO:0003677">
    <property type="term" value="F:DNA binding"/>
    <property type="evidence" value="ECO:0007669"/>
    <property type="project" value="UniProtKB-KW"/>
</dbReference>
<name>A0A843VAI6_COLES</name>
<keyword evidence="6" id="KW-0539">Nucleus</keyword>
<dbReference type="GO" id="GO:0005634">
    <property type="term" value="C:nucleus"/>
    <property type="evidence" value="ECO:0007669"/>
    <property type="project" value="UniProtKB-SubCell"/>
</dbReference>
<dbReference type="PROSITE" id="PS50090">
    <property type="entry name" value="MYB_LIKE"/>
    <property type="match status" value="2"/>
</dbReference>
<feature type="domain" description="Myb-like" evidence="7">
    <location>
        <begin position="9"/>
        <end position="61"/>
    </location>
</feature>
<evidence type="ECO:0000313" key="10">
    <source>
        <dbReference type="Proteomes" id="UP000652761"/>
    </source>
</evidence>
<accession>A0A843VAI6</accession>
<dbReference type="PANTHER" id="PTHR47997:SF87">
    <property type="entry name" value="TRANSCRIPTION FACTOR MYB26"/>
    <property type="match status" value="1"/>
</dbReference>
<gene>
    <name evidence="9" type="ORF">Taro_024162</name>
</gene>
<dbReference type="InterPro" id="IPR051953">
    <property type="entry name" value="Plant_SW-associated_TFs"/>
</dbReference>
<dbReference type="FunFam" id="1.10.10.60:FF:000140">
    <property type="entry name" value="Myb transcription factor"/>
    <property type="match status" value="1"/>
</dbReference>
<dbReference type="SMART" id="SM00717">
    <property type="entry name" value="SANT"/>
    <property type="match status" value="2"/>
</dbReference>
<dbReference type="Gene3D" id="1.10.10.60">
    <property type="entry name" value="Homeodomain-like"/>
    <property type="match status" value="2"/>
</dbReference>
<keyword evidence="4" id="KW-0238">DNA-binding</keyword>
<keyword evidence="5" id="KW-0804">Transcription</keyword>
<protein>
    <submittedName>
        <fullName evidence="9">Uncharacterized protein</fullName>
    </submittedName>
</protein>
<comment type="caution">
    <text evidence="9">The sequence shown here is derived from an EMBL/GenBank/DDBJ whole genome shotgun (WGS) entry which is preliminary data.</text>
</comment>
<evidence type="ECO:0000256" key="3">
    <source>
        <dbReference type="ARBA" id="ARBA00023015"/>
    </source>
</evidence>
<evidence type="ECO:0000256" key="6">
    <source>
        <dbReference type="ARBA" id="ARBA00023242"/>
    </source>
</evidence>
<keyword evidence="2" id="KW-0677">Repeat</keyword>
<evidence type="ECO:0000259" key="7">
    <source>
        <dbReference type="PROSITE" id="PS50090"/>
    </source>
</evidence>
<evidence type="ECO:0000313" key="9">
    <source>
        <dbReference type="EMBL" id="MQL91547.1"/>
    </source>
</evidence>
<dbReference type="PANTHER" id="PTHR47997">
    <property type="entry name" value="MYB DOMAIN PROTEIN 55"/>
    <property type="match status" value="1"/>
</dbReference>
<proteinExistence type="predicted"/>
<sequence>MGHHSCCNKQKVRRGLWSPEEDEKLIKYMSTHGHSCWSSVPRLAGLQRCGKSCRLRWINYLRPDLKRGNFSPQEESLIIELHSLLGNRWAQIAKHLPGRTDNEVKNFWNSTIKKKLISHRVDVLAKIPPISIPIAASEGQVQANPPYSNEMVGAQDGFYLAPTAELLNQGYGSHEEDIKVDMTSLYSLDMAMTAPLLQPQISTYEWPLRRPHCYYLHQPLMQGDPSHEVINDTALEELNQPAKWTDEEFTMPYGQLLSDAEACGVVPLPFSSNDRQSADPLMSYAVPPCFTSQLEPSDPQIPNNQTDSIDAFVGSSSSSLPPTAIPCTGSYDHGTSCIVMRSKSHGISLRFASGKGAGYSMRRHKGKRLRLAVHASVRERENHKIYWENRN</sequence>
<dbReference type="InterPro" id="IPR001005">
    <property type="entry name" value="SANT/Myb"/>
</dbReference>
<dbReference type="PROSITE" id="PS51294">
    <property type="entry name" value="HTH_MYB"/>
    <property type="match status" value="2"/>
</dbReference>
<keyword evidence="3" id="KW-0805">Transcription regulation</keyword>
<organism evidence="9 10">
    <name type="scientific">Colocasia esculenta</name>
    <name type="common">Wild taro</name>
    <name type="synonym">Arum esculentum</name>
    <dbReference type="NCBI Taxonomy" id="4460"/>
    <lineage>
        <taxon>Eukaryota</taxon>
        <taxon>Viridiplantae</taxon>
        <taxon>Streptophyta</taxon>
        <taxon>Embryophyta</taxon>
        <taxon>Tracheophyta</taxon>
        <taxon>Spermatophyta</taxon>
        <taxon>Magnoliopsida</taxon>
        <taxon>Liliopsida</taxon>
        <taxon>Araceae</taxon>
        <taxon>Aroideae</taxon>
        <taxon>Colocasieae</taxon>
        <taxon>Colocasia</taxon>
    </lineage>
</organism>
<keyword evidence="10" id="KW-1185">Reference proteome</keyword>
<feature type="non-terminal residue" evidence="9">
    <location>
        <position position="391"/>
    </location>
</feature>
<evidence type="ECO:0000256" key="1">
    <source>
        <dbReference type="ARBA" id="ARBA00004123"/>
    </source>
</evidence>
<dbReference type="EMBL" id="NMUH01001353">
    <property type="protein sequence ID" value="MQL91547.1"/>
    <property type="molecule type" value="Genomic_DNA"/>
</dbReference>
<evidence type="ECO:0000256" key="2">
    <source>
        <dbReference type="ARBA" id="ARBA00022737"/>
    </source>
</evidence>
<dbReference type="InterPro" id="IPR017930">
    <property type="entry name" value="Myb_dom"/>
</dbReference>
<evidence type="ECO:0000259" key="8">
    <source>
        <dbReference type="PROSITE" id="PS51294"/>
    </source>
</evidence>
<dbReference type="AlphaFoldDB" id="A0A843VAI6"/>
<evidence type="ECO:0000256" key="5">
    <source>
        <dbReference type="ARBA" id="ARBA00023163"/>
    </source>
</evidence>
<reference evidence="9" key="1">
    <citation type="submission" date="2017-07" db="EMBL/GenBank/DDBJ databases">
        <title>Taro Niue Genome Assembly and Annotation.</title>
        <authorList>
            <person name="Atibalentja N."/>
            <person name="Keating K."/>
            <person name="Fields C.J."/>
        </authorList>
    </citation>
    <scope>NUCLEOTIDE SEQUENCE</scope>
    <source>
        <strain evidence="9">Niue_2</strain>
        <tissue evidence="9">Leaf</tissue>
    </source>
</reference>
<comment type="subcellular location">
    <subcellularLocation>
        <location evidence="1">Nucleus</location>
    </subcellularLocation>
</comment>
<feature type="domain" description="HTH myb-type" evidence="8">
    <location>
        <begin position="62"/>
        <end position="116"/>
    </location>
</feature>
<dbReference type="Pfam" id="PF00249">
    <property type="entry name" value="Myb_DNA-binding"/>
    <property type="match status" value="2"/>
</dbReference>
<dbReference type="SUPFAM" id="SSF46689">
    <property type="entry name" value="Homeodomain-like"/>
    <property type="match status" value="1"/>
</dbReference>
<dbReference type="Proteomes" id="UP000652761">
    <property type="component" value="Unassembled WGS sequence"/>
</dbReference>
<dbReference type="CDD" id="cd00167">
    <property type="entry name" value="SANT"/>
    <property type="match status" value="2"/>
</dbReference>